<evidence type="ECO:0000313" key="2">
    <source>
        <dbReference type="EMBL" id="MCP8969713.1"/>
    </source>
</evidence>
<name>A0AA41XBA0_9BACI</name>
<sequence>MLRSCSYCGRIHDSKYQCPQKPKRFKERDEVHRFRTLQVWIKKRNYIRQRDTHLCQVCTRQLYDTHTQYTYDDIQVHHIVPLREDWERRLDEDNLLCLCRPHHEAAEAGGIPRAVLFAIATEQNTK</sequence>
<dbReference type="Pfam" id="PF01844">
    <property type="entry name" value="HNH"/>
    <property type="match status" value="1"/>
</dbReference>
<protein>
    <submittedName>
        <fullName evidence="2">HNH endonuclease</fullName>
    </submittedName>
</protein>
<evidence type="ECO:0000259" key="1">
    <source>
        <dbReference type="SMART" id="SM00507"/>
    </source>
</evidence>
<keyword evidence="2" id="KW-0540">Nuclease</keyword>
<dbReference type="InterPro" id="IPR003615">
    <property type="entry name" value="HNH_nuc"/>
</dbReference>
<dbReference type="AlphaFoldDB" id="A0AA41XBA0"/>
<dbReference type="Gene3D" id="1.10.30.50">
    <property type="match status" value="1"/>
</dbReference>
<dbReference type="Proteomes" id="UP001156102">
    <property type="component" value="Unassembled WGS sequence"/>
</dbReference>
<organism evidence="2 3">
    <name type="scientific">Ectobacillus ponti</name>
    <dbReference type="NCBI Taxonomy" id="2961894"/>
    <lineage>
        <taxon>Bacteria</taxon>
        <taxon>Bacillati</taxon>
        <taxon>Bacillota</taxon>
        <taxon>Bacilli</taxon>
        <taxon>Bacillales</taxon>
        <taxon>Bacillaceae</taxon>
        <taxon>Ectobacillus</taxon>
    </lineage>
</organism>
<evidence type="ECO:0000313" key="3">
    <source>
        <dbReference type="Proteomes" id="UP001156102"/>
    </source>
</evidence>
<reference evidence="2" key="1">
    <citation type="submission" date="2022-07" db="EMBL/GenBank/DDBJ databases">
        <authorList>
            <person name="Li W.-J."/>
            <person name="Deng Q.-Q."/>
        </authorList>
    </citation>
    <scope>NUCLEOTIDE SEQUENCE</scope>
    <source>
        <strain evidence="2">SYSU M60031</strain>
    </source>
</reference>
<keyword evidence="3" id="KW-1185">Reference proteome</keyword>
<proteinExistence type="predicted"/>
<dbReference type="EMBL" id="JANCLT010000007">
    <property type="protein sequence ID" value="MCP8969713.1"/>
    <property type="molecule type" value="Genomic_DNA"/>
</dbReference>
<dbReference type="RefSeq" id="WP_254759634.1">
    <property type="nucleotide sequence ID" value="NZ_JANCLT010000007.1"/>
</dbReference>
<gene>
    <name evidence="2" type="ORF">NK662_14370</name>
</gene>
<keyword evidence="2" id="KW-0378">Hydrolase</keyword>
<keyword evidence="2" id="KW-0255">Endonuclease</keyword>
<accession>A0AA41XBA0</accession>
<dbReference type="GO" id="GO:0003676">
    <property type="term" value="F:nucleic acid binding"/>
    <property type="evidence" value="ECO:0007669"/>
    <property type="project" value="InterPro"/>
</dbReference>
<dbReference type="CDD" id="cd00085">
    <property type="entry name" value="HNHc"/>
    <property type="match status" value="1"/>
</dbReference>
<dbReference type="GO" id="GO:0008270">
    <property type="term" value="F:zinc ion binding"/>
    <property type="evidence" value="ECO:0007669"/>
    <property type="project" value="InterPro"/>
</dbReference>
<comment type="caution">
    <text evidence="2">The sequence shown here is derived from an EMBL/GenBank/DDBJ whole genome shotgun (WGS) entry which is preliminary data.</text>
</comment>
<feature type="domain" description="HNH nuclease" evidence="1">
    <location>
        <begin position="42"/>
        <end position="104"/>
    </location>
</feature>
<dbReference type="GO" id="GO:0004519">
    <property type="term" value="F:endonuclease activity"/>
    <property type="evidence" value="ECO:0007669"/>
    <property type="project" value="UniProtKB-KW"/>
</dbReference>
<dbReference type="SMART" id="SM00507">
    <property type="entry name" value="HNHc"/>
    <property type="match status" value="1"/>
</dbReference>
<dbReference type="InterPro" id="IPR002711">
    <property type="entry name" value="HNH"/>
</dbReference>